<evidence type="ECO:0000313" key="2">
    <source>
        <dbReference type="EMBL" id="KAK7694199.1"/>
    </source>
</evidence>
<dbReference type="Proteomes" id="UP001385951">
    <property type="component" value="Unassembled WGS sequence"/>
</dbReference>
<organism evidence="2 3">
    <name type="scientific">Cerrena zonata</name>
    <dbReference type="NCBI Taxonomy" id="2478898"/>
    <lineage>
        <taxon>Eukaryota</taxon>
        <taxon>Fungi</taxon>
        <taxon>Dikarya</taxon>
        <taxon>Basidiomycota</taxon>
        <taxon>Agaricomycotina</taxon>
        <taxon>Agaricomycetes</taxon>
        <taxon>Polyporales</taxon>
        <taxon>Cerrenaceae</taxon>
        <taxon>Cerrena</taxon>
    </lineage>
</organism>
<evidence type="ECO:0000256" key="1">
    <source>
        <dbReference type="SAM" id="MobiDB-lite"/>
    </source>
</evidence>
<feature type="compositionally biased region" description="Polar residues" evidence="1">
    <location>
        <begin position="1"/>
        <end position="24"/>
    </location>
</feature>
<name>A0AAW0GQT9_9APHY</name>
<gene>
    <name evidence="2" type="ORF">QCA50_001379</name>
</gene>
<evidence type="ECO:0000313" key="3">
    <source>
        <dbReference type="Proteomes" id="UP001385951"/>
    </source>
</evidence>
<comment type="caution">
    <text evidence="2">The sequence shown here is derived from an EMBL/GenBank/DDBJ whole genome shotgun (WGS) entry which is preliminary data.</text>
</comment>
<proteinExistence type="predicted"/>
<reference evidence="2 3" key="1">
    <citation type="submission" date="2022-09" db="EMBL/GenBank/DDBJ databases">
        <authorList>
            <person name="Palmer J.M."/>
        </authorList>
    </citation>
    <scope>NUCLEOTIDE SEQUENCE [LARGE SCALE GENOMIC DNA]</scope>
    <source>
        <strain evidence="2 3">DSM 7382</strain>
    </source>
</reference>
<accession>A0AAW0GQT9</accession>
<sequence>MSTLTFVTPSTPRRSQPSHPTKSISELKYTPPTPPMKSAPLNRKPSTLRRSSKASATPKTLKTFFLKASGKTTKKPRIVHLGDGRRVPMDWLPCKIDPFDYTLLELEEAQQREDIVYRMFPRRK</sequence>
<dbReference type="EMBL" id="JASBNA010000002">
    <property type="protein sequence ID" value="KAK7694199.1"/>
    <property type="molecule type" value="Genomic_DNA"/>
</dbReference>
<protein>
    <submittedName>
        <fullName evidence="2">Uncharacterized protein</fullName>
    </submittedName>
</protein>
<feature type="region of interest" description="Disordered" evidence="1">
    <location>
        <begin position="1"/>
        <end position="62"/>
    </location>
</feature>
<dbReference type="AlphaFoldDB" id="A0AAW0GQT9"/>
<keyword evidence="3" id="KW-1185">Reference proteome</keyword>